<feature type="transmembrane region" description="Helical" evidence="1">
    <location>
        <begin position="12"/>
        <end position="30"/>
    </location>
</feature>
<protein>
    <submittedName>
        <fullName evidence="2">Uncharacterized protein</fullName>
    </submittedName>
</protein>
<gene>
    <name evidence="2" type="ORF">BECKFW1821A_GA0114235_11614</name>
    <name evidence="3" type="ORF">BECKFW1821B_GA0114236_11784</name>
</gene>
<dbReference type="EMBL" id="CAADEW010000161">
    <property type="protein sequence ID" value="VFJ63985.1"/>
    <property type="molecule type" value="Genomic_DNA"/>
</dbReference>
<dbReference type="AlphaFoldDB" id="A0A450TB61"/>
<evidence type="ECO:0000256" key="1">
    <source>
        <dbReference type="SAM" id="Phobius"/>
    </source>
</evidence>
<evidence type="ECO:0000313" key="2">
    <source>
        <dbReference type="EMBL" id="VFJ63985.1"/>
    </source>
</evidence>
<sequence length="31" mass="3648">MHKFALIRGKLTYLYFIVGCGVGRLYTRSFH</sequence>
<name>A0A450TB61_9GAMM</name>
<keyword evidence="1" id="KW-1133">Transmembrane helix</keyword>
<keyword evidence="1" id="KW-0812">Transmembrane</keyword>
<evidence type="ECO:0000313" key="3">
    <source>
        <dbReference type="EMBL" id="VFJ70064.1"/>
    </source>
</evidence>
<proteinExistence type="predicted"/>
<organism evidence="2">
    <name type="scientific">Candidatus Kentrum sp. FW</name>
    <dbReference type="NCBI Taxonomy" id="2126338"/>
    <lineage>
        <taxon>Bacteria</taxon>
        <taxon>Pseudomonadati</taxon>
        <taxon>Pseudomonadota</taxon>
        <taxon>Gammaproteobacteria</taxon>
        <taxon>Candidatus Kentrum</taxon>
    </lineage>
</organism>
<accession>A0A450TB61</accession>
<dbReference type="EMBL" id="CAADFD010000178">
    <property type="protein sequence ID" value="VFJ70064.1"/>
    <property type="molecule type" value="Genomic_DNA"/>
</dbReference>
<reference evidence="2" key="1">
    <citation type="submission" date="2019-02" db="EMBL/GenBank/DDBJ databases">
        <authorList>
            <person name="Gruber-Vodicka R. H."/>
            <person name="Seah K. B. B."/>
        </authorList>
    </citation>
    <scope>NUCLEOTIDE SEQUENCE</scope>
    <source>
        <strain evidence="3">BECK_BZ106</strain>
        <strain evidence="2">BECK_BZ15</strain>
    </source>
</reference>
<keyword evidence="1" id="KW-0472">Membrane</keyword>